<protein>
    <submittedName>
        <fullName evidence="1">Uncharacterized protein</fullName>
    </submittedName>
</protein>
<accession>A0A078MM58</accession>
<sequence length="80" mass="8994">MEKYTINYQNGFTNEFSGTLEEAKLEALDGMSYTQASVSIEKDGEVVTTSRWYGVEPTQEDHDNNAVLEEIGGGFYGDWE</sequence>
<reference evidence="1" key="1">
    <citation type="submission" date="2014-07" db="EMBL/GenBank/DDBJ databases">
        <authorList>
            <person name="Urmite Genomes Urmite Genomes"/>
        </authorList>
    </citation>
    <scope>NUCLEOTIDE SEQUENCE</scope>
    <source>
        <strain evidence="1">13S34_air</strain>
    </source>
</reference>
<dbReference type="PATRIC" id="fig|1461583.4.peg.2560"/>
<evidence type="ECO:0000313" key="1">
    <source>
        <dbReference type="EMBL" id="CEA05821.1"/>
    </source>
</evidence>
<dbReference type="AlphaFoldDB" id="A0A078MM58"/>
<proteinExistence type="predicted"/>
<dbReference type="EMBL" id="LN483079">
    <property type="protein sequence ID" value="CEA05821.1"/>
    <property type="molecule type" value="Genomic_DNA"/>
</dbReference>
<name>A0A078MM58_9BACL</name>
<organism evidence="1">
    <name type="scientific">Metalysinibacillus saudimassiliensis</name>
    <dbReference type="NCBI Taxonomy" id="1461583"/>
    <lineage>
        <taxon>Bacteria</taxon>
        <taxon>Bacillati</taxon>
        <taxon>Bacillota</taxon>
        <taxon>Bacilli</taxon>
        <taxon>Bacillales</taxon>
        <taxon>Caryophanaceae</taxon>
        <taxon>Metalysinibacillus</taxon>
    </lineage>
</organism>
<dbReference type="HOGENOM" id="CLU_170863_0_0_9"/>
<gene>
    <name evidence="1" type="ORF">BN1050_02668</name>
</gene>